<dbReference type="InterPro" id="IPR002058">
    <property type="entry name" value="PAP_assoc"/>
</dbReference>
<gene>
    <name evidence="6" type="ORF">TrCOL_g6298</name>
</gene>
<dbReference type="GO" id="GO:0046872">
    <property type="term" value="F:metal ion binding"/>
    <property type="evidence" value="ECO:0007669"/>
    <property type="project" value="UniProtKB-KW"/>
</dbReference>
<dbReference type="Pfam" id="PF03828">
    <property type="entry name" value="PAP_assoc"/>
    <property type="match status" value="1"/>
</dbReference>
<proteinExistence type="predicted"/>
<dbReference type="SUPFAM" id="SSF81301">
    <property type="entry name" value="Nucleotidyltransferase"/>
    <property type="match status" value="1"/>
</dbReference>
<evidence type="ECO:0000256" key="1">
    <source>
        <dbReference type="ARBA" id="ARBA00022723"/>
    </source>
</evidence>
<evidence type="ECO:0000256" key="3">
    <source>
        <dbReference type="SAM" id="MobiDB-lite"/>
    </source>
</evidence>
<dbReference type="GO" id="GO:0005730">
    <property type="term" value="C:nucleolus"/>
    <property type="evidence" value="ECO:0007669"/>
    <property type="project" value="TreeGrafter"/>
</dbReference>
<dbReference type="CDD" id="cd05402">
    <property type="entry name" value="NT_PAP_TUTase"/>
    <property type="match status" value="1"/>
</dbReference>
<feature type="region of interest" description="Disordered" evidence="3">
    <location>
        <begin position="682"/>
        <end position="703"/>
    </location>
</feature>
<sequence length="703" mass="78992">MSGEQELQGPYDVETRAQWARWARWASDRERERRIGVMREIEEEERTERERRREWARMEIEKERKRRVEESMWGSLTESTWFQSLTNPYTEKYLVVCPYTKMGCDEVFMREDISSHMEVCKWRAKDVVEEGGSQEFEGDLICSYSVLGCTFCAGREVMMEHLQKCKYGGGGREKEEGERNHWRRVVVEEMEVERERRREDKGSGGGGKKIHLLLQGQVKMCLKALSSQVVGFADVKRRRSLGLLPARQQALRMVCSLVEGIWGDKAQAMLYGSCATGLDSEYSDVDVVVCFEKGGNKGGAGGKVKMLAAVMRELPWCRVRVAVENGRVPVVKATALVMRDGEGVGDYGKRKGDDVEVEIPLDISIDGPGHSGISSTSFTRILNRKLPSLRPMVLVLKEVLRRKGLNDPFEGGMGSYGLVLMVTFLLLKQRRLLNRQEEDKTRTSSGDHASPSGHHHHHHHNHHIPGGQGDKKAMAKPQYQSTFGISAGKTILRQAGLGGEGEGASMGSKWEEEDEDDPLFGFTFYIQNEEFESDGEEDSEDDGEGDSAGGTDEEAEEDPPAESSRLLLGQLLLDFFQLFGEEFDVKSTGFSVRGGGFTFPLHQEPPHPLCNDPLIIEDPLNATNNVGRNCWRVNMVKDVLGGMIGLTKERIARWGRAAGGGKEDDILEILLSIDVNVGEKGKKEEFKKKESQQLKPQRREDLL</sequence>
<comment type="caution">
    <text evidence="6">The sequence shown here is derived from an EMBL/GenBank/DDBJ whole genome shotgun (WGS) entry which is preliminary data.</text>
</comment>
<dbReference type="Gene3D" id="1.10.1410.10">
    <property type="match status" value="1"/>
</dbReference>
<accession>A0A9W7LAW5</accession>
<name>A0A9W7LAW5_9STRA</name>
<dbReference type="InterPro" id="IPR043519">
    <property type="entry name" value="NT_sf"/>
</dbReference>
<evidence type="ECO:0000259" key="4">
    <source>
        <dbReference type="Pfam" id="PF03828"/>
    </source>
</evidence>
<keyword evidence="1" id="KW-0479">Metal-binding</keyword>
<dbReference type="InterPro" id="IPR054708">
    <property type="entry name" value="MTPAP-like_central"/>
</dbReference>
<organism evidence="6 7">
    <name type="scientific">Triparma columacea</name>
    <dbReference type="NCBI Taxonomy" id="722753"/>
    <lineage>
        <taxon>Eukaryota</taxon>
        <taxon>Sar</taxon>
        <taxon>Stramenopiles</taxon>
        <taxon>Ochrophyta</taxon>
        <taxon>Bolidophyceae</taxon>
        <taxon>Parmales</taxon>
        <taxon>Triparmaceae</taxon>
        <taxon>Triparma</taxon>
    </lineage>
</organism>
<dbReference type="PANTHER" id="PTHR23092">
    <property type="entry name" value="POLY(A) RNA POLYMERASE"/>
    <property type="match status" value="1"/>
</dbReference>
<evidence type="ECO:0000259" key="5">
    <source>
        <dbReference type="Pfam" id="PF22600"/>
    </source>
</evidence>
<dbReference type="GO" id="GO:1990817">
    <property type="term" value="F:poly(A) RNA polymerase activity"/>
    <property type="evidence" value="ECO:0007669"/>
    <property type="project" value="InterPro"/>
</dbReference>
<dbReference type="Proteomes" id="UP001165065">
    <property type="component" value="Unassembled WGS sequence"/>
</dbReference>
<feature type="domain" description="PAP-associated" evidence="4">
    <location>
        <begin position="568"/>
        <end position="624"/>
    </location>
</feature>
<dbReference type="PANTHER" id="PTHR23092:SF15">
    <property type="entry name" value="INACTIVE NON-CANONICAL POLY(A) RNA POLYMERASE PROTEIN TRF4-2-RELATED"/>
    <property type="match status" value="1"/>
</dbReference>
<dbReference type="GO" id="GO:0031123">
    <property type="term" value="P:RNA 3'-end processing"/>
    <property type="evidence" value="ECO:0007669"/>
    <property type="project" value="TreeGrafter"/>
</dbReference>
<dbReference type="AlphaFoldDB" id="A0A9W7LAW5"/>
<dbReference type="GO" id="GO:0031499">
    <property type="term" value="C:TRAMP complex"/>
    <property type="evidence" value="ECO:0007669"/>
    <property type="project" value="TreeGrafter"/>
</dbReference>
<dbReference type="EMBL" id="BRYA01000179">
    <property type="protein sequence ID" value="GMI42682.1"/>
    <property type="molecule type" value="Genomic_DNA"/>
</dbReference>
<feature type="region of interest" description="Disordered" evidence="3">
    <location>
        <begin position="435"/>
        <end position="476"/>
    </location>
</feature>
<evidence type="ECO:0000313" key="6">
    <source>
        <dbReference type="EMBL" id="GMI42682.1"/>
    </source>
</evidence>
<feature type="region of interest" description="Disordered" evidence="3">
    <location>
        <begin position="531"/>
        <end position="563"/>
    </location>
</feature>
<reference evidence="7" key="1">
    <citation type="journal article" date="2023" name="Commun. Biol.">
        <title>Genome analysis of Parmales, the sister group of diatoms, reveals the evolutionary specialization of diatoms from phago-mixotrophs to photoautotrophs.</title>
        <authorList>
            <person name="Ban H."/>
            <person name="Sato S."/>
            <person name="Yoshikawa S."/>
            <person name="Yamada K."/>
            <person name="Nakamura Y."/>
            <person name="Ichinomiya M."/>
            <person name="Sato N."/>
            <person name="Blanc-Mathieu R."/>
            <person name="Endo H."/>
            <person name="Kuwata A."/>
            <person name="Ogata H."/>
        </authorList>
    </citation>
    <scope>NUCLEOTIDE SEQUENCE [LARGE SCALE GENOMIC DNA]</scope>
</reference>
<keyword evidence="7" id="KW-1185">Reference proteome</keyword>
<feature type="compositionally biased region" description="Basic residues" evidence="3">
    <location>
        <begin position="453"/>
        <end position="463"/>
    </location>
</feature>
<dbReference type="InterPro" id="IPR045862">
    <property type="entry name" value="Trf4-like"/>
</dbReference>
<protein>
    <recommendedName>
        <fullName evidence="8">Polymerase nucleotidyl transferase domain-containing protein</fullName>
    </recommendedName>
</protein>
<dbReference type="Gene3D" id="3.30.460.10">
    <property type="entry name" value="Beta Polymerase, domain 2"/>
    <property type="match status" value="1"/>
</dbReference>
<dbReference type="Pfam" id="PF22600">
    <property type="entry name" value="MTPAP-like_central"/>
    <property type="match status" value="1"/>
</dbReference>
<dbReference type="OrthoDB" id="273917at2759"/>
<dbReference type="GO" id="GO:0043634">
    <property type="term" value="P:polyadenylation-dependent ncRNA catabolic process"/>
    <property type="evidence" value="ECO:0007669"/>
    <property type="project" value="TreeGrafter"/>
</dbReference>
<evidence type="ECO:0000256" key="2">
    <source>
        <dbReference type="ARBA" id="ARBA00022842"/>
    </source>
</evidence>
<feature type="compositionally biased region" description="Acidic residues" evidence="3">
    <location>
        <begin position="531"/>
        <end position="560"/>
    </location>
</feature>
<evidence type="ECO:0000313" key="7">
    <source>
        <dbReference type="Proteomes" id="UP001165065"/>
    </source>
</evidence>
<evidence type="ECO:0008006" key="8">
    <source>
        <dbReference type="Google" id="ProtNLM"/>
    </source>
</evidence>
<feature type="domain" description="Poly(A) RNA polymerase mitochondrial-like central palm" evidence="5">
    <location>
        <begin position="247"/>
        <end position="334"/>
    </location>
</feature>
<dbReference type="SUPFAM" id="SSF49599">
    <property type="entry name" value="TRAF domain-like"/>
    <property type="match status" value="1"/>
</dbReference>
<keyword evidence="2" id="KW-0460">Magnesium</keyword>
<dbReference type="GO" id="GO:0003729">
    <property type="term" value="F:mRNA binding"/>
    <property type="evidence" value="ECO:0007669"/>
    <property type="project" value="TreeGrafter"/>
</dbReference>
<dbReference type="SUPFAM" id="SSF81631">
    <property type="entry name" value="PAP/OAS1 substrate-binding domain"/>
    <property type="match status" value="1"/>
</dbReference>